<reference evidence="1" key="1">
    <citation type="submission" date="2019-08" db="EMBL/GenBank/DDBJ databases">
        <authorList>
            <person name="Kucharzyk K."/>
            <person name="Murdoch R.W."/>
            <person name="Higgins S."/>
            <person name="Loffler F."/>
        </authorList>
    </citation>
    <scope>NUCLEOTIDE SEQUENCE</scope>
</reference>
<name>A0A644XRU6_9ZZZZ</name>
<evidence type="ECO:0000313" key="1">
    <source>
        <dbReference type="EMBL" id="MPM18936.1"/>
    </source>
</evidence>
<comment type="caution">
    <text evidence="1">The sequence shown here is derived from an EMBL/GenBank/DDBJ whole genome shotgun (WGS) entry which is preliminary data.</text>
</comment>
<dbReference type="EMBL" id="VSSQ01003080">
    <property type="protein sequence ID" value="MPM18936.1"/>
    <property type="molecule type" value="Genomic_DNA"/>
</dbReference>
<dbReference type="AlphaFoldDB" id="A0A644XRU6"/>
<accession>A0A644XRU6</accession>
<gene>
    <name evidence="1" type="ORF">SDC9_65354</name>
</gene>
<sequence>MPRNNLFNYATKELSQDAFICWLLAFAMTEHELENLALASCAREILA</sequence>
<proteinExistence type="predicted"/>
<organism evidence="1">
    <name type="scientific">bioreactor metagenome</name>
    <dbReference type="NCBI Taxonomy" id="1076179"/>
    <lineage>
        <taxon>unclassified sequences</taxon>
        <taxon>metagenomes</taxon>
        <taxon>ecological metagenomes</taxon>
    </lineage>
</organism>
<protein>
    <submittedName>
        <fullName evidence="1">Uncharacterized protein</fullName>
    </submittedName>
</protein>